<keyword evidence="1" id="KW-0472">Membrane</keyword>
<organism evidence="2 3">
    <name type="scientific">Bacillus spizizenii (strain DSM 15029 / JCM 12233 / NBRC 101239 / NRRL B-23049 / TU-B-10)</name>
    <name type="common">Bacillus subtilis subsp. spizizenii</name>
    <dbReference type="NCBI Taxonomy" id="1052585"/>
    <lineage>
        <taxon>Bacteria</taxon>
        <taxon>Bacillati</taxon>
        <taxon>Bacillota</taxon>
        <taxon>Bacilli</taxon>
        <taxon>Bacillales</taxon>
        <taxon>Bacillaceae</taxon>
        <taxon>Bacillus</taxon>
    </lineage>
</organism>
<reference evidence="2 3" key="1">
    <citation type="journal article" date="2012" name="J. Bacteriol.">
        <title>Whole-genome sequences of Bacillus subtilis and close relatives.</title>
        <authorList>
            <person name="Earl A.M."/>
            <person name="Eppinger M."/>
            <person name="Fricke W.F."/>
            <person name="Rosovitz M.J."/>
            <person name="Rasko D.A."/>
            <person name="Daugherty S."/>
            <person name="Losick R."/>
            <person name="Kolter R."/>
            <person name="Ravel J."/>
        </authorList>
    </citation>
    <scope>NUCLEOTIDE SEQUENCE [LARGE SCALE GENOMIC DNA]</scope>
    <source>
        <strain evidence="3">DSM 15029 / JCM 12233 / NBRC 101239 / NRRL B-23049 / TU-B-10</strain>
    </source>
</reference>
<proteinExistence type="predicted"/>
<keyword evidence="1" id="KW-0812">Transmembrane</keyword>
<feature type="transmembrane region" description="Helical" evidence="1">
    <location>
        <begin position="44"/>
        <end position="63"/>
    </location>
</feature>
<evidence type="ECO:0000256" key="1">
    <source>
        <dbReference type="SAM" id="Phobius"/>
    </source>
</evidence>
<dbReference type="Proteomes" id="UP000002651">
    <property type="component" value="Chromosome"/>
</dbReference>
<dbReference type="HOGENOM" id="CLU_2840756_0_0_9"/>
<accession>G4NPZ3</accession>
<name>G4NPZ3_BACS4</name>
<dbReference type="EMBL" id="CP002905">
    <property type="protein sequence ID" value="AEP86921.1"/>
    <property type="molecule type" value="Genomic_DNA"/>
</dbReference>
<protein>
    <submittedName>
        <fullName evidence="2">Uncharacterized protein</fullName>
    </submittedName>
</protein>
<dbReference type="AlphaFoldDB" id="G4NPZ3"/>
<gene>
    <name evidence="2" type="ordered locus">GYO_2295</name>
</gene>
<evidence type="ECO:0000313" key="2">
    <source>
        <dbReference type="EMBL" id="AEP86921.1"/>
    </source>
</evidence>
<dbReference type="KEGG" id="bst:GYO_2295"/>
<keyword evidence="1" id="KW-1133">Transmembrane helix</keyword>
<keyword evidence="3" id="KW-1185">Reference proteome</keyword>
<sequence>MQVTEGIERKGLSKKSIKINALFHPTTPAFTQEYTTFYSAFEQSVIAIVAATVFHIWIIFVIINY</sequence>
<evidence type="ECO:0000313" key="3">
    <source>
        <dbReference type="Proteomes" id="UP000002651"/>
    </source>
</evidence>